<dbReference type="EMBL" id="VOQS01000002">
    <property type="protein sequence ID" value="TXC85499.1"/>
    <property type="molecule type" value="Genomic_DNA"/>
</dbReference>
<comment type="caution">
    <text evidence="1">The sequence shown here is derived from an EMBL/GenBank/DDBJ whole genome shotgun (WGS) entry which is preliminary data.</text>
</comment>
<evidence type="ECO:0000313" key="1">
    <source>
        <dbReference type="EMBL" id="TXC85499.1"/>
    </source>
</evidence>
<accession>A0A5C6VKE2</accession>
<name>A0A5C6VKE2_9BURK</name>
<gene>
    <name evidence="1" type="ORF">FRZ40_16875</name>
</gene>
<dbReference type="Proteomes" id="UP000321776">
    <property type="component" value="Unassembled WGS sequence"/>
</dbReference>
<organism evidence="1 2">
    <name type="scientific">Paraburkholderia azotifigens</name>
    <dbReference type="NCBI Taxonomy" id="2057004"/>
    <lineage>
        <taxon>Bacteria</taxon>
        <taxon>Pseudomonadati</taxon>
        <taxon>Pseudomonadota</taxon>
        <taxon>Betaproteobacteria</taxon>
        <taxon>Burkholderiales</taxon>
        <taxon>Burkholderiaceae</taxon>
        <taxon>Paraburkholderia</taxon>
    </lineage>
</organism>
<evidence type="ECO:0000313" key="2">
    <source>
        <dbReference type="Proteomes" id="UP000321776"/>
    </source>
</evidence>
<dbReference type="RefSeq" id="WP_147234874.1">
    <property type="nucleotide sequence ID" value="NZ_VOQS01000002.1"/>
</dbReference>
<reference evidence="1 2" key="1">
    <citation type="journal article" date="2018" name="Int. J. Syst. Evol. Microbiol.">
        <title>Paraburkholderia azotifigens sp. nov., a nitrogen-fixing bacterium isolated from paddy soil.</title>
        <authorList>
            <person name="Choi G.M."/>
            <person name="Im W.T."/>
        </authorList>
    </citation>
    <scope>NUCLEOTIDE SEQUENCE [LARGE SCALE GENOMIC DNA]</scope>
    <source>
        <strain evidence="1 2">NF 2-5-3</strain>
    </source>
</reference>
<protein>
    <submittedName>
        <fullName evidence="1">Uncharacterized protein</fullName>
    </submittedName>
</protein>
<sequence>MSIPTIEYRGYALSAYPRQEFPLHRDPYAKGQRQFSCIVRIDPIPAAGVKAGRYSTLFGTASPTNEDDAVDLAMQYGKDIIDGKVQATEL</sequence>
<proteinExistence type="predicted"/>
<dbReference type="AlphaFoldDB" id="A0A5C6VKE2"/>